<protein>
    <submittedName>
        <fullName evidence="1">Putative glutamine-dependent NAD(+) synthetase</fullName>
    </submittedName>
</protein>
<dbReference type="EMBL" id="GDJX01021178">
    <property type="protein sequence ID" value="JAT46758.1"/>
    <property type="molecule type" value="Transcribed_RNA"/>
</dbReference>
<reference evidence="1" key="1">
    <citation type="submission" date="2015-07" db="EMBL/GenBank/DDBJ databases">
        <title>Transcriptome Assembly of Anthurium amnicola.</title>
        <authorList>
            <person name="Suzuki J."/>
        </authorList>
    </citation>
    <scope>NUCLEOTIDE SEQUENCE</scope>
</reference>
<accession>A0A1D1XWK4</accession>
<organism evidence="1">
    <name type="scientific">Anthurium amnicola</name>
    <dbReference type="NCBI Taxonomy" id="1678845"/>
    <lineage>
        <taxon>Eukaryota</taxon>
        <taxon>Viridiplantae</taxon>
        <taxon>Streptophyta</taxon>
        <taxon>Embryophyta</taxon>
        <taxon>Tracheophyta</taxon>
        <taxon>Spermatophyta</taxon>
        <taxon>Magnoliopsida</taxon>
        <taxon>Liliopsida</taxon>
        <taxon>Araceae</taxon>
        <taxon>Pothoideae</taxon>
        <taxon>Potheae</taxon>
        <taxon>Anthurium</taxon>
    </lineage>
</organism>
<dbReference type="AlphaFoldDB" id="A0A1D1XWK4"/>
<sequence length="190" mass="20842">SFLRRSLPSPIPSRCSGIMQSKCRCARPRWEFVEFIQIRRYRVGSATCFHGALAVRDCSFLWWVDALHGRKSGWRRGPSEVGEARQQDRRHGYGVSLDVSGSYVSIGLCHSGCARLAGHGSTNKVWFLLVCFGGEIARAVCFFRPGSPLLFSLSLSAFATSSGSTMAKLCASLSPTPSATYEEKTISILP</sequence>
<feature type="non-terminal residue" evidence="1">
    <location>
        <position position="1"/>
    </location>
</feature>
<name>A0A1D1XWK4_9ARAE</name>
<proteinExistence type="predicted"/>
<gene>
    <name evidence="1" type="primary">nadE_5</name>
    <name evidence="1" type="ORF">g.88672</name>
</gene>
<evidence type="ECO:0000313" key="1">
    <source>
        <dbReference type="EMBL" id="JAT46758.1"/>
    </source>
</evidence>